<dbReference type="OrthoDB" id="9990982at2759"/>
<evidence type="ECO:0000313" key="1">
    <source>
        <dbReference type="EMBL" id="OLP73956.1"/>
    </source>
</evidence>
<organism evidence="1 2">
    <name type="scientific">Symbiodinium microadriaticum</name>
    <name type="common">Dinoflagellate</name>
    <name type="synonym">Zooxanthella microadriatica</name>
    <dbReference type="NCBI Taxonomy" id="2951"/>
    <lineage>
        <taxon>Eukaryota</taxon>
        <taxon>Sar</taxon>
        <taxon>Alveolata</taxon>
        <taxon>Dinophyceae</taxon>
        <taxon>Suessiales</taxon>
        <taxon>Symbiodiniaceae</taxon>
        <taxon>Symbiodinium</taxon>
    </lineage>
</organism>
<name>A0A1Q9BTF9_SYMMI</name>
<dbReference type="AlphaFoldDB" id="A0A1Q9BTF9"/>
<sequence>MEMNEGTKACPDGFSGSLNIVCHKGEVEVERGSCRQGCEPGLVALVQDPLVGDLAEPEVLNIAHGSLADGELVRLDCPDGRGKLDP</sequence>
<reference evidence="1 2" key="1">
    <citation type="submission" date="2016-02" db="EMBL/GenBank/DDBJ databases">
        <title>Genome analysis of coral dinoflagellate symbionts highlights evolutionary adaptations to a symbiotic lifestyle.</title>
        <authorList>
            <person name="Aranda M."/>
            <person name="Li Y."/>
            <person name="Liew Y.J."/>
            <person name="Baumgarten S."/>
            <person name="Simakov O."/>
            <person name="Wilson M."/>
            <person name="Piel J."/>
            <person name="Ashoor H."/>
            <person name="Bougouffa S."/>
            <person name="Bajic V.B."/>
            <person name="Ryu T."/>
            <person name="Ravasi T."/>
            <person name="Bayer T."/>
            <person name="Micklem G."/>
            <person name="Kim H."/>
            <person name="Bhak J."/>
            <person name="Lajeunesse T.C."/>
            <person name="Voolstra C.R."/>
        </authorList>
    </citation>
    <scope>NUCLEOTIDE SEQUENCE [LARGE SCALE GENOMIC DNA]</scope>
    <source>
        <strain evidence="1 2">CCMP2467</strain>
    </source>
</reference>
<proteinExistence type="predicted"/>
<dbReference type="EMBL" id="LSRX01004472">
    <property type="protein sequence ID" value="OLP73956.1"/>
    <property type="molecule type" value="Genomic_DNA"/>
</dbReference>
<dbReference type="Proteomes" id="UP000186817">
    <property type="component" value="Unassembled WGS sequence"/>
</dbReference>
<accession>A0A1Q9BTF9</accession>
<keyword evidence="2" id="KW-1185">Reference proteome</keyword>
<gene>
    <name evidence="1" type="ORF">AK812_SmicGene46647</name>
</gene>
<protein>
    <submittedName>
        <fullName evidence="1">Uncharacterized protein</fullName>
    </submittedName>
</protein>
<evidence type="ECO:0000313" key="2">
    <source>
        <dbReference type="Proteomes" id="UP000186817"/>
    </source>
</evidence>
<comment type="caution">
    <text evidence="1">The sequence shown here is derived from an EMBL/GenBank/DDBJ whole genome shotgun (WGS) entry which is preliminary data.</text>
</comment>